<protein>
    <recommendedName>
        <fullName evidence="4">Sensor histidine kinase</fullName>
    </recommendedName>
</protein>
<keyword evidence="3" id="KW-1185">Reference proteome</keyword>
<evidence type="ECO:0000256" key="1">
    <source>
        <dbReference type="SAM" id="Phobius"/>
    </source>
</evidence>
<name>A0ABN1RRQ6_9ACTN</name>
<organism evidence="2 3">
    <name type="scientific">Kribbella koreensis</name>
    <dbReference type="NCBI Taxonomy" id="57909"/>
    <lineage>
        <taxon>Bacteria</taxon>
        <taxon>Bacillati</taxon>
        <taxon>Actinomycetota</taxon>
        <taxon>Actinomycetes</taxon>
        <taxon>Propionibacteriales</taxon>
        <taxon>Kribbellaceae</taxon>
        <taxon>Kribbella</taxon>
    </lineage>
</organism>
<sequence>MHSMRRWLTGILSGLLYGVLFGVGTHYLMHLSWSAALIAGAASGPPFGVLMALVKRRGDRALSSLPGDLTRKERQAAARAALRGPVPTDPAIRAAALAFGRLQLDRYQARWMRVLLILMPILFVLLAVSTLLDDDRPWWRAVPQLLGAAAFGLMALERRRLRHRVAELSAADNTGDHPTMR</sequence>
<comment type="caution">
    <text evidence="2">The sequence shown here is derived from an EMBL/GenBank/DDBJ whole genome shotgun (WGS) entry which is preliminary data.</text>
</comment>
<dbReference type="EMBL" id="BAAAHK010000024">
    <property type="protein sequence ID" value="GAA0962355.1"/>
    <property type="molecule type" value="Genomic_DNA"/>
</dbReference>
<reference evidence="2 3" key="1">
    <citation type="journal article" date="2019" name="Int. J. Syst. Evol. Microbiol.">
        <title>The Global Catalogue of Microorganisms (GCM) 10K type strain sequencing project: providing services to taxonomists for standard genome sequencing and annotation.</title>
        <authorList>
            <consortium name="The Broad Institute Genomics Platform"/>
            <consortium name="The Broad Institute Genome Sequencing Center for Infectious Disease"/>
            <person name="Wu L."/>
            <person name="Ma J."/>
        </authorList>
    </citation>
    <scope>NUCLEOTIDE SEQUENCE [LARGE SCALE GENOMIC DNA]</scope>
    <source>
        <strain evidence="2 3">JCM 10977</strain>
    </source>
</reference>
<keyword evidence="1" id="KW-0472">Membrane</keyword>
<feature type="transmembrane region" description="Helical" evidence="1">
    <location>
        <begin position="111"/>
        <end position="132"/>
    </location>
</feature>
<evidence type="ECO:0000313" key="2">
    <source>
        <dbReference type="EMBL" id="GAA0962355.1"/>
    </source>
</evidence>
<feature type="transmembrane region" description="Helical" evidence="1">
    <location>
        <begin position="35"/>
        <end position="54"/>
    </location>
</feature>
<keyword evidence="1" id="KW-1133">Transmembrane helix</keyword>
<feature type="transmembrane region" description="Helical" evidence="1">
    <location>
        <begin position="138"/>
        <end position="156"/>
    </location>
</feature>
<keyword evidence="1" id="KW-0812">Transmembrane</keyword>
<proteinExistence type="predicted"/>
<feature type="transmembrane region" description="Helical" evidence="1">
    <location>
        <begin position="7"/>
        <end position="29"/>
    </location>
</feature>
<evidence type="ECO:0008006" key="4">
    <source>
        <dbReference type="Google" id="ProtNLM"/>
    </source>
</evidence>
<dbReference type="Proteomes" id="UP001500542">
    <property type="component" value="Unassembled WGS sequence"/>
</dbReference>
<accession>A0ABN1RRQ6</accession>
<evidence type="ECO:0000313" key="3">
    <source>
        <dbReference type="Proteomes" id="UP001500542"/>
    </source>
</evidence>
<gene>
    <name evidence="2" type="ORF">GCM10009554_80030</name>
</gene>